<dbReference type="InterPro" id="IPR050833">
    <property type="entry name" value="Poly_Biosynth_Transport"/>
</dbReference>
<feature type="transmembrane region" description="Helical" evidence="6">
    <location>
        <begin position="430"/>
        <end position="453"/>
    </location>
</feature>
<feature type="transmembrane region" description="Helical" evidence="6">
    <location>
        <begin position="152"/>
        <end position="176"/>
    </location>
</feature>
<keyword evidence="2" id="KW-1003">Cell membrane</keyword>
<evidence type="ECO:0000256" key="4">
    <source>
        <dbReference type="ARBA" id="ARBA00022989"/>
    </source>
</evidence>
<gene>
    <name evidence="7" type="ORF">J2S42_007730</name>
</gene>
<feature type="transmembrane region" description="Helical" evidence="6">
    <location>
        <begin position="344"/>
        <end position="365"/>
    </location>
</feature>
<evidence type="ECO:0000256" key="1">
    <source>
        <dbReference type="ARBA" id="ARBA00004651"/>
    </source>
</evidence>
<comment type="caution">
    <text evidence="7">The sequence shown here is derived from an EMBL/GenBank/DDBJ whole genome shotgun (WGS) entry which is preliminary data.</text>
</comment>
<keyword evidence="4 6" id="KW-1133">Transmembrane helix</keyword>
<organism evidence="7 8">
    <name type="scientific">Catenuloplanes indicus</name>
    <dbReference type="NCBI Taxonomy" id="137267"/>
    <lineage>
        <taxon>Bacteria</taxon>
        <taxon>Bacillati</taxon>
        <taxon>Actinomycetota</taxon>
        <taxon>Actinomycetes</taxon>
        <taxon>Micromonosporales</taxon>
        <taxon>Micromonosporaceae</taxon>
        <taxon>Catenuloplanes</taxon>
    </lineage>
</organism>
<evidence type="ECO:0000256" key="6">
    <source>
        <dbReference type="SAM" id="Phobius"/>
    </source>
</evidence>
<proteinExistence type="predicted"/>
<evidence type="ECO:0000313" key="7">
    <source>
        <dbReference type="EMBL" id="MDQ0371061.1"/>
    </source>
</evidence>
<dbReference type="GO" id="GO:0005886">
    <property type="term" value="C:plasma membrane"/>
    <property type="evidence" value="ECO:0007669"/>
    <property type="project" value="UniProtKB-SubCell"/>
</dbReference>
<evidence type="ECO:0000256" key="3">
    <source>
        <dbReference type="ARBA" id="ARBA00022692"/>
    </source>
</evidence>
<keyword evidence="5 6" id="KW-0472">Membrane</keyword>
<name>A0AAE3W7I4_9ACTN</name>
<dbReference type="PANTHER" id="PTHR30250">
    <property type="entry name" value="PST FAMILY PREDICTED COLANIC ACID TRANSPORTER"/>
    <property type="match status" value="1"/>
</dbReference>
<evidence type="ECO:0000256" key="5">
    <source>
        <dbReference type="ARBA" id="ARBA00023136"/>
    </source>
</evidence>
<dbReference type="Proteomes" id="UP001240236">
    <property type="component" value="Unassembled WGS sequence"/>
</dbReference>
<feature type="transmembrane region" description="Helical" evidence="6">
    <location>
        <begin position="125"/>
        <end position="145"/>
    </location>
</feature>
<dbReference type="EMBL" id="JAUSUZ010000001">
    <property type="protein sequence ID" value="MDQ0371061.1"/>
    <property type="molecule type" value="Genomic_DNA"/>
</dbReference>
<dbReference type="RefSeq" id="WP_307247528.1">
    <property type="nucleotide sequence ID" value="NZ_JAUSUZ010000001.1"/>
</dbReference>
<reference evidence="7 8" key="1">
    <citation type="submission" date="2023-07" db="EMBL/GenBank/DDBJ databases">
        <title>Sequencing the genomes of 1000 actinobacteria strains.</title>
        <authorList>
            <person name="Klenk H.-P."/>
        </authorList>
    </citation>
    <scope>NUCLEOTIDE SEQUENCE [LARGE SCALE GENOMIC DNA]</scope>
    <source>
        <strain evidence="7 8">DSM 44709</strain>
    </source>
</reference>
<feature type="transmembrane region" description="Helical" evidence="6">
    <location>
        <begin position="15"/>
        <end position="36"/>
    </location>
</feature>
<feature type="transmembrane region" description="Helical" evidence="6">
    <location>
        <begin position="459"/>
        <end position="477"/>
    </location>
</feature>
<sequence>MSVTTARRTGARSSAVGLAGAAVSGLFGFLLAVVLARGFGSAGAGAIFAAVGLLTVACAVCCLGADTGLVWALPRRALATAAPLLTVALAPPLALGLLVAAGGLLLAGPLAGVLLPDAGPSGVRLLSVASAALPLVVAMTVLLSAVRASRPITAYAAVQFGLLPVGRPVAVGAVALAAGGVVAALIGWVLPVLLALVACVALLYRPLGVDGMSALRPVSAEWRPFWSFALPRAVSAAIDSGSMWVGVLLTSALATATDAGVFGGVGRYVLAGQLALQGLRVAVAPQLSRLLGAGRIADAAAVHRQTTVLAIALSWPVYLLLALFAPAFLALFGGDFGAGGTAMAVLSAAMLVNVGLGTVQTVLLMSGHSRRHLAATSAGLACTVGFGLWWIPAGGVLGAAAAWAVGIVVENVAAAIGARQVIGGAVVSRSALLSAAGSVVAVVPIGLCAAAVAGRGLPGLLLACVSLMCGLAAAVSVRRVRELIRGGVALLRDARSGSGTGEDDT</sequence>
<keyword evidence="3 6" id="KW-0812">Transmembrane</keyword>
<accession>A0AAE3W7I4</accession>
<feature type="transmembrane region" description="Helical" evidence="6">
    <location>
        <begin position="77"/>
        <end position="105"/>
    </location>
</feature>
<feature type="transmembrane region" description="Helical" evidence="6">
    <location>
        <begin position="397"/>
        <end position="418"/>
    </location>
</feature>
<feature type="transmembrane region" description="Helical" evidence="6">
    <location>
        <begin position="42"/>
        <end position="65"/>
    </location>
</feature>
<feature type="transmembrane region" description="Helical" evidence="6">
    <location>
        <begin position="182"/>
        <end position="204"/>
    </location>
</feature>
<evidence type="ECO:0000313" key="8">
    <source>
        <dbReference type="Proteomes" id="UP001240236"/>
    </source>
</evidence>
<dbReference type="PANTHER" id="PTHR30250:SF11">
    <property type="entry name" value="O-ANTIGEN TRANSPORTER-RELATED"/>
    <property type="match status" value="1"/>
</dbReference>
<comment type="subcellular location">
    <subcellularLocation>
        <location evidence="1">Cell membrane</location>
        <topology evidence="1">Multi-pass membrane protein</topology>
    </subcellularLocation>
</comment>
<dbReference type="AlphaFoldDB" id="A0AAE3W7I4"/>
<feature type="transmembrane region" description="Helical" evidence="6">
    <location>
        <begin position="372"/>
        <end position="391"/>
    </location>
</feature>
<protein>
    <submittedName>
        <fullName evidence="7">O-antigen/teichoic acid export membrane protein</fullName>
    </submittedName>
</protein>
<keyword evidence="8" id="KW-1185">Reference proteome</keyword>
<feature type="transmembrane region" description="Helical" evidence="6">
    <location>
        <begin position="308"/>
        <end position="332"/>
    </location>
</feature>
<evidence type="ECO:0000256" key="2">
    <source>
        <dbReference type="ARBA" id="ARBA00022475"/>
    </source>
</evidence>